<reference evidence="13 14" key="1">
    <citation type="submission" date="2024-03" db="EMBL/GenBank/DDBJ databases">
        <title>Analysis of soft rot Pectobacteriaceae population diversity in US potato growing regions between 2016 and 2022.</title>
        <authorList>
            <person name="Ma X."/>
            <person name="Zhang X."/>
            <person name="Stodghill P."/>
            <person name="Rioux R."/>
            <person name="Babler B."/>
            <person name="Shrestha S."/>
            <person name="Babler B."/>
            <person name="Rivedal H."/>
            <person name="Frost K."/>
            <person name="Hao J."/>
            <person name="Secor G."/>
            <person name="Swingle B."/>
        </authorList>
    </citation>
    <scope>NUCLEOTIDE SEQUENCE [LARGE SCALE GENOMIC DNA]</scope>
    <source>
        <strain evidence="13 14">SR64</strain>
    </source>
</reference>
<dbReference type="PANTHER" id="PTHR32315:SF3">
    <property type="entry name" value="ADENINE PHOSPHORIBOSYLTRANSFERASE"/>
    <property type="match status" value="1"/>
</dbReference>
<comment type="subunit">
    <text evidence="11">Homodimer.</text>
</comment>
<feature type="domain" description="Phosphoribosyltransferase" evidence="12">
    <location>
        <begin position="30"/>
        <end position="148"/>
    </location>
</feature>
<proteinExistence type="inferred from homology"/>
<dbReference type="InterPro" id="IPR050054">
    <property type="entry name" value="UPRTase/APRTase"/>
</dbReference>
<comment type="caution">
    <text evidence="13">The sequence shown here is derived from an EMBL/GenBank/DDBJ whole genome shotgun (WGS) entry which is preliminary data.</text>
</comment>
<comment type="pathway">
    <text evidence="4 11">Purine metabolism; AMP biosynthesis via salvage pathway; AMP from adenine: step 1/1.</text>
</comment>
<evidence type="ECO:0000313" key="14">
    <source>
        <dbReference type="Proteomes" id="UP001359469"/>
    </source>
</evidence>
<dbReference type="CDD" id="cd06223">
    <property type="entry name" value="PRTases_typeI"/>
    <property type="match status" value="1"/>
</dbReference>
<evidence type="ECO:0000256" key="6">
    <source>
        <dbReference type="ARBA" id="ARBA00011893"/>
    </source>
</evidence>
<accession>A0ABU8JIT3</accession>
<evidence type="ECO:0000256" key="8">
    <source>
        <dbReference type="ARBA" id="ARBA00022676"/>
    </source>
</evidence>
<organism evidence="13 14">
    <name type="scientific">Dickeya chrysanthemi</name>
    <name type="common">Pectobacterium chrysanthemi</name>
    <name type="synonym">Erwinia chrysanthemi</name>
    <dbReference type="NCBI Taxonomy" id="556"/>
    <lineage>
        <taxon>Bacteria</taxon>
        <taxon>Pseudomonadati</taxon>
        <taxon>Pseudomonadota</taxon>
        <taxon>Gammaproteobacteria</taxon>
        <taxon>Enterobacterales</taxon>
        <taxon>Pectobacteriaceae</taxon>
        <taxon>Dickeya</taxon>
    </lineage>
</organism>
<dbReference type="NCBIfam" id="NF002634">
    <property type="entry name" value="PRK02304.1-3"/>
    <property type="match status" value="1"/>
</dbReference>
<dbReference type="InterPro" id="IPR005764">
    <property type="entry name" value="Ade_phspho_trans"/>
</dbReference>
<comment type="subcellular location">
    <subcellularLocation>
        <location evidence="3 11">Cytoplasm</location>
    </subcellularLocation>
</comment>
<keyword evidence="10 11" id="KW-0660">Purine salvage</keyword>
<dbReference type="RefSeq" id="WP_336728968.1">
    <property type="nucleotide sequence ID" value="NZ_JBBBOO010000002.1"/>
</dbReference>
<comment type="catalytic activity">
    <reaction evidence="1 11">
        <text>AMP + diphosphate = 5-phospho-alpha-D-ribose 1-diphosphate + adenine</text>
        <dbReference type="Rhea" id="RHEA:16609"/>
        <dbReference type="ChEBI" id="CHEBI:16708"/>
        <dbReference type="ChEBI" id="CHEBI:33019"/>
        <dbReference type="ChEBI" id="CHEBI:58017"/>
        <dbReference type="ChEBI" id="CHEBI:456215"/>
        <dbReference type="EC" id="2.4.2.7"/>
    </reaction>
</comment>
<evidence type="ECO:0000259" key="12">
    <source>
        <dbReference type="Pfam" id="PF00156"/>
    </source>
</evidence>
<keyword evidence="9 11" id="KW-0808">Transferase</keyword>
<evidence type="ECO:0000256" key="5">
    <source>
        <dbReference type="ARBA" id="ARBA00008391"/>
    </source>
</evidence>
<evidence type="ECO:0000256" key="3">
    <source>
        <dbReference type="ARBA" id="ARBA00004496"/>
    </source>
</evidence>
<dbReference type="PANTHER" id="PTHR32315">
    <property type="entry name" value="ADENINE PHOSPHORIBOSYLTRANSFERASE"/>
    <property type="match status" value="1"/>
</dbReference>
<keyword evidence="14" id="KW-1185">Reference proteome</keyword>
<dbReference type="NCBIfam" id="TIGR01090">
    <property type="entry name" value="apt"/>
    <property type="match status" value="1"/>
</dbReference>
<keyword evidence="8 11" id="KW-0328">Glycosyltransferase</keyword>
<dbReference type="GO" id="GO:0003999">
    <property type="term" value="F:adenine phosphoribosyltransferase activity"/>
    <property type="evidence" value="ECO:0007669"/>
    <property type="project" value="UniProtKB-EC"/>
</dbReference>
<dbReference type="HAMAP" id="MF_00004">
    <property type="entry name" value="Aden_phosphoribosyltr"/>
    <property type="match status" value="1"/>
</dbReference>
<evidence type="ECO:0000256" key="2">
    <source>
        <dbReference type="ARBA" id="ARBA00003968"/>
    </source>
</evidence>
<dbReference type="NCBIfam" id="NF002632">
    <property type="entry name" value="PRK02304.1-1"/>
    <property type="match status" value="1"/>
</dbReference>
<comment type="function">
    <text evidence="2 11">Catalyzes a salvage reaction resulting in the formation of AMP, that is energically less costly than de novo synthesis.</text>
</comment>
<gene>
    <name evidence="11 13" type="primary">apt</name>
    <name evidence="13" type="ORF">WCU84_03275</name>
</gene>
<comment type="similarity">
    <text evidence="5 11">Belongs to the purine/pyrimidine phosphoribosyltransferase family.</text>
</comment>
<dbReference type="Pfam" id="PF00156">
    <property type="entry name" value="Pribosyltran"/>
    <property type="match status" value="1"/>
</dbReference>
<evidence type="ECO:0000256" key="1">
    <source>
        <dbReference type="ARBA" id="ARBA00000868"/>
    </source>
</evidence>
<dbReference type="EC" id="2.4.2.7" evidence="6 11"/>
<protein>
    <recommendedName>
        <fullName evidence="6 11">Adenine phosphoribosyltransferase</fullName>
        <shortName evidence="11">APRT</shortName>
        <ecNumber evidence="6 11">2.4.2.7</ecNumber>
    </recommendedName>
</protein>
<evidence type="ECO:0000256" key="7">
    <source>
        <dbReference type="ARBA" id="ARBA00022490"/>
    </source>
</evidence>
<evidence type="ECO:0000256" key="10">
    <source>
        <dbReference type="ARBA" id="ARBA00022726"/>
    </source>
</evidence>
<name>A0ABU8JIT3_DICCH</name>
<dbReference type="Gene3D" id="3.40.50.2020">
    <property type="match status" value="1"/>
</dbReference>
<evidence type="ECO:0000256" key="4">
    <source>
        <dbReference type="ARBA" id="ARBA00004659"/>
    </source>
</evidence>
<evidence type="ECO:0000256" key="11">
    <source>
        <dbReference type="HAMAP-Rule" id="MF_00004"/>
    </source>
</evidence>
<evidence type="ECO:0000313" key="13">
    <source>
        <dbReference type="EMBL" id="MEI7062699.1"/>
    </source>
</evidence>
<dbReference type="Proteomes" id="UP001359469">
    <property type="component" value="Unassembled WGS sequence"/>
</dbReference>
<dbReference type="InterPro" id="IPR000836">
    <property type="entry name" value="PRTase_dom"/>
</dbReference>
<dbReference type="SUPFAM" id="SSF53271">
    <property type="entry name" value="PRTase-like"/>
    <property type="match status" value="1"/>
</dbReference>
<evidence type="ECO:0000256" key="9">
    <source>
        <dbReference type="ARBA" id="ARBA00022679"/>
    </source>
</evidence>
<dbReference type="InterPro" id="IPR029057">
    <property type="entry name" value="PRTase-like"/>
</dbReference>
<keyword evidence="7 11" id="KW-0963">Cytoplasm</keyword>
<dbReference type="EMBL" id="JBBBOO010000002">
    <property type="protein sequence ID" value="MEI7062699.1"/>
    <property type="molecule type" value="Genomic_DNA"/>
</dbReference>
<sequence>MTATQQPELIKNSIKSIPDYPKPGILFRDVTSLLEDPKAYSASIDMLVKRYQGTGITKVVGTEARGFLFGAPVALALGVGFVPVRKPGKLPRATLSESYELEYGSDTLEIHADSISAADHVLVVDDLLATGGTIEATVKLIRRLGGQVSDAAFIINLFDLGGQQRLENMGITCYSLVDFPGH</sequence>
<dbReference type="NCBIfam" id="NF002636">
    <property type="entry name" value="PRK02304.1-5"/>
    <property type="match status" value="1"/>
</dbReference>